<protein>
    <submittedName>
        <fullName evidence="2">Uncharacterized protein</fullName>
    </submittedName>
</protein>
<keyword evidence="3" id="KW-1185">Reference proteome</keyword>
<accession>A0A822XYX4</accession>
<evidence type="ECO:0000313" key="2">
    <source>
        <dbReference type="EMBL" id="DAD25222.1"/>
    </source>
</evidence>
<name>A0A822XYX4_NELNU</name>
<feature type="chain" id="PRO_5032268278" evidence="1">
    <location>
        <begin position="21"/>
        <end position="66"/>
    </location>
</feature>
<sequence length="66" mass="7710">MILVYIQMFLWLQFKLQTHCKMESSEKRTFGFWIVVSHVSFSPLVTHVVSVSGKPMKYPQCPAQFS</sequence>
<dbReference type="Proteomes" id="UP000607653">
    <property type="component" value="Unassembled WGS sequence"/>
</dbReference>
<organism evidence="2 3">
    <name type="scientific">Nelumbo nucifera</name>
    <name type="common">Sacred lotus</name>
    <dbReference type="NCBI Taxonomy" id="4432"/>
    <lineage>
        <taxon>Eukaryota</taxon>
        <taxon>Viridiplantae</taxon>
        <taxon>Streptophyta</taxon>
        <taxon>Embryophyta</taxon>
        <taxon>Tracheophyta</taxon>
        <taxon>Spermatophyta</taxon>
        <taxon>Magnoliopsida</taxon>
        <taxon>Proteales</taxon>
        <taxon>Nelumbonaceae</taxon>
        <taxon>Nelumbo</taxon>
    </lineage>
</organism>
<gene>
    <name evidence="2" type="ORF">HUJ06_026686</name>
</gene>
<evidence type="ECO:0000313" key="3">
    <source>
        <dbReference type="Proteomes" id="UP000607653"/>
    </source>
</evidence>
<reference evidence="2 3" key="1">
    <citation type="journal article" date="2020" name="Mol. Biol. Evol.">
        <title>Distinct Expression and Methylation Patterns for Genes with Different Fates following a Single Whole-Genome Duplication in Flowering Plants.</title>
        <authorList>
            <person name="Shi T."/>
            <person name="Rahmani R.S."/>
            <person name="Gugger P.F."/>
            <person name="Wang M."/>
            <person name="Li H."/>
            <person name="Zhang Y."/>
            <person name="Li Z."/>
            <person name="Wang Q."/>
            <person name="Van de Peer Y."/>
            <person name="Marchal K."/>
            <person name="Chen J."/>
        </authorList>
    </citation>
    <scope>NUCLEOTIDE SEQUENCE [LARGE SCALE GENOMIC DNA]</scope>
    <source>
        <tissue evidence="2">Leaf</tissue>
    </source>
</reference>
<feature type="signal peptide" evidence="1">
    <location>
        <begin position="1"/>
        <end position="20"/>
    </location>
</feature>
<comment type="caution">
    <text evidence="2">The sequence shown here is derived from an EMBL/GenBank/DDBJ whole genome shotgun (WGS) entry which is preliminary data.</text>
</comment>
<evidence type="ECO:0000256" key="1">
    <source>
        <dbReference type="SAM" id="SignalP"/>
    </source>
</evidence>
<dbReference type="AlphaFoldDB" id="A0A822XYX4"/>
<dbReference type="EMBL" id="DUZY01000001">
    <property type="protein sequence ID" value="DAD25222.1"/>
    <property type="molecule type" value="Genomic_DNA"/>
</dbReference>
<keyword evidence="1" id="KW-0732">Signal</keyword>
<proteinExistence type="predicted"/>